<evidence type="ECO:0000256" key="1">
    <source>
        <dbReference type="ARBA" id="ARBA00001947"/>
    </source>
</evidence>
<dbReference type="RefSeq" id="WP_274491932.1">
    <property type="nucleotide sequence ID" value="NZ_CP118166.1"/>
</dbReference>
<dbReference type="Gene3D" id="3.20.20.70">
    <property type="entry name" value="Aldolase class I"/>
    <property type="match status" value="1"/>
</dbReference>
<gene>
    <name evidence="5" type="ORF">PUV54_09220</name>
</gene>
<evidence type="ECO:0000256" key="4">
    <source>
        <dbReference type="ARBA" id="ARBA00022833"/>
    </source>
</evidence>
<proteinExistence type="predicted"/>
<dbReference type="InterPro" id="IPR008567">
    <property type="entry name" value="BKACE"/>
</dbReference>
<reference evidence="5" key="1">
    <citation type="submission" date="2023-02" db="EMBL/GenBank/DDBJ databases">
        <title>Genome sequence of Hyphococcus flavus.</title>
        <authorList>
            <person name="Rong J.-C."/>
            <person name="Zhao Q."/>
            <person name="Yi M."/>
            <person name="Wu J.-Y."/>
        </authorList>
    </citation>
    <scope>NUCLEOTIDE SEQUENCE</scope>
    <source>
        <strain evidence="5">MCCC 1K03223</strain>
    </source>
</reference>
<dbReference type="AlphaFoldDB" id="A0AAE9ZCN0"/>
<accession>A0AAE9ZCN0</accession>
<keyword evidence="6" id="KW-1185">Reference proteome</keyword>
<dbReference type="Proteomes" id="UP001214043">
    <property type="component" value="Chromosome"/>
</dbReference>
<dbReference type="InterPro" id="IPR013785">
    <property type="entry name" value="Aldolase_TIM"/>
</dbReference>
<dbReference type="GO" id="GO:0046872">
    <property type="term" value="F:metal ion binding"/>
    <property type="evidence" value="ECO:0007669"/>
    <property type="project" value="UniProtKB-KW"/>
</dbReference>
<sequence length="298" mass="32219">MKRKVIITCAVTGNAPFNPKHPNFPVTPKQIAEACIEAANAGAAIVHIHARDPETTHGVFDVALFKEIVHRVRSSGVDILINLSAGGGAFFLPDPENEAVGLPESDMRDVEGRIEHLVECLPDIASIDVTTGNQVEGDMEFVYLNTTRTLRGMAKRFMELGVKPELEAFQPGDVLFANQLIEEGLVEGTPMMQFVLGVKWGAPSTPETVMYMRNLAPKNAVWTAMGIAREEFSTAAQSVLLGGHVRVGLEDNLYLDRGVFATNGQLVERAVRIIEDVGCSPASPSEARELLGISKVSA</sequence>
<protein>
    <submittedName>
        <fullName evidence="5">3-keto-5-aminohexanoate cleavage protein</fullName>
    </submittedName>
</protein>
<evidence type="ECO:0000313" key="5">
    <source>
        <dbReference type="EMBL" id="WDI30138.1"/>
    </source>
</evidence>
<evidence type="ECO:0000313" key="6">
    <source>
        <dbReference type="Proteomes" id="UP001214043"/>
    </source>
</evidence>
<dbReference type="PANTHER" id="PTHR37418">
    <property type="entry name" value="3-KETO-5-AMINOHEXANOATE CLEAVAGE ENZYME-RELATED"/>
    <property type="match status" value="1"/>
</dbReference>
<keyword evidence="2" id="KW-0808">Transferase</keyword>
<keyword evidence="3" id="KW-0479">Metal-binding</keyword>
<dbReference type="EMBL" id="CP118166">
    <property type="protein sequence ID" value="WDI30138.1"/>
    <property type="molecule type" value="Genomic_DNA"/>
</dbReference>
<name>A0AAE9ZCN0_9PROT</name>
<comment type="cofactor">
    <cofactor evidence="1">
        <name>Zn(2+)</name>
        <dbReference type="ChEBI" id="CHEBI:29105"/>
    </cofactor>
</comment>
<organism evidence="5 6">
    <name type="scientific">Hyphococcus flavus</name>
    <dbReference type="NCBI Taxonomy" id="1866326"/>
    <lineage>
        <taxon>Bacteria</taxon>
        <taxon>Pseudomonadati</taxon>
        <taxon>Pseudomonadota</taxon>
        <taxon>Alphaproteobacteria</taxon>
        <taxon>Parvularculales</taxon>
        <taxon>Parvularculaceae</taxon>
        <taxon>Hyphococcus</taxon>
    </lineage>
</organism>
<keyword evidence="4" id="KW-0862">Zinc</keyword>
<dbReference type="Pfam" id="PF05853">
    <property type="entry name" value="BKACE"/>
    <property type="match status" value="1"/>
</dbReference>
<dbReference type="GO" id="GO:0043720">
    <property type="term" value="F:3-keto-5-aminohexanoate cleavage activity"/>
    <property type="evidence" value="ECO:0007669"/>
    <property type="project" value="InterPro"/>
</dbReference>
<dbReference type="PANTHER" id="PTHR37418:SF2">
    <property type="entry name" value="3-KETO-5-AMINOHEXANOATE CLEAVAGE ENZYME"/>
    <property type="match status" value="1"/>
</dbReference>
<evidence type="ECO:0000256" key="2">
    <source>
        <dbReference type="ARBA" id="ARBA00022679"/>
    </source>
</evidence>
<evidence type="ECO:0000256" key="3">
    <source>
        <dbReference type="ARBA" id="ARBA00022723"/>
    </source>
</evidence>
<dbReference type="KEGG" id="hfl:PUV54_09220"/>